<evidence type="ECO:0000256" key="25">
    <source>
        <dbReference type="SAM" id="SignalP"/>
    </source>
</evidence>
<evidence type="ECO:0000256" key="17">
    <source>
        <dbReference type="ARBA" id="ARBA00022989"/>
    </source>
</evidence>
<keyword evidence="11 25" id="KW-0732">Signal</keyword>
<dbReference type="PANTHER" id="PTHR48053:SF168">
    <property type="entry name" value="LRR RECEPTOR-LIKE KINASE FAMILY PROTEIN"/>
    <property type="match status" value="1"/>
</dbReference>
<dbReference type="SUPFAM" id="SSF52058">
    <property type="entry name" value="L domain-like"/>
    <property type="match status" value="1"/>
</dbReference>
<keyword evidence="17 24" id="KW-1133">Transmembrane helix</keyword>
<keyword evidence="18 24" id="KW-0472">Membrane</keyword>
<keyword evidence="8" id="KW-0433">Leucine-rich repeat</keyword>
<dbReference type="InterPro" id="IPR001611">
    <property type="entry name" value="Leu-rich_rpt"/>
</dbReference>
<keyword evidence="20" id="KW-0325">Glycoprotein</keyword>
<dbReference type="GO" id="GO:0016020">
    <property type="term" value="C:membrane"/>
    <property type="evidence" value="ECO:0007669"/>
    <property type="project" value="UniProtKB-SubCell"/>
</dbReference>
<keyword evidence="5" id="KW-0134">Cell wall</keyword>
<keyword evidence="14 27" id="KW-0418">Kinase</keyword>
<evidence type="ECO:0000256" key="12">
    <source>
        <dbReference type="ARBA" id="ARBA00022737"/>
    </source>
</evidence>
<comment type="catalytic activity">
    <reaction evidence="23">
        <text>L-seryl-[protein] + ATP = O-phospho-L-seryl-[protein] + ADP + H(+)</text>
        <dbReference type="Rhea" id="RHEA:17989"/>
        <dbReference type="Rhea" id="RHEA-COMP:9863"/>
        <dbReference type="Rhea" id="RHEA-COMP:11604"/>
        <dbReference type="ChEBI" id="CHEBI:15378"/>
        <dbReference type="ChEBI" id="CHEBI:29999"/>
        <dbReference type="ChEBI" id="CHEBI:30616"/>
        <dbReference type="ChEBI" id="CHEBI:83421"/>
        <dbReference type="ChEBI" id="CHEBI:456216"/>
        <dbReference type="EC" id="2.7.11.1"/>
    </reaction>
</comment>
<dbReference type="EC" id="2.7.11.1" evidence="4"/>
<dbReference type="SUPFAM" id="SSF56112">
    <property type="entry name" value="Protein kinase-like (PK-like)"/>
    <property type="match status" value="1"/>
</dbReference>
<dbReference type="InterPro" id="IPR011009">
    <property type="entry name" value="Kinase-like_dom_sf"/>
</dbReference>
<dbReference type="AlphaFoldDB" id="A0A834WAW7"/>
<name>A0A834WAW7_9FABA</name>
<dbReference type="Pfam" id="PF08263">
    <property type="entry name" value="LRRNT_2"/>
    <property type="match status" value="1"/>
</dbReference>
<dbReference type="PANTHER" id="PTHR48053">
    <property type="entry name" value="LEUCINE RICH REPEAT FAMILY PROTEIN, EXPRESSED"/>
    <property type="match status" value="1"/>
</dbReference>
<evidence type="ECO:0000256" key="18">
    <source>
        <dbReference type="ARBA" id="ARBA00023136"/>
    </source>
</evidence>
<dbReference type="Pfam" id="PF23598">
    <property type="entry name" value="LRR_14"/>
    <property type="match status" value="1"/>
</dbReference>
<evidence type="ECO:0000256" key="1">
    <source>
        <dbReference type="ARBA" id="ARBA00004170"/>
    </source>
</evidence>
<dbReference type="FunFam" id="1.10.510.10:FF:000445">
    <property type="entry name" value="MDIS1-interacting receptor like kinase 2"/>
    <property type="match status" value="1"/>
</dbReference>
<dbReference type="FunFam" id="3.80.10.10:FF:000400">
    <property type="entry name" value="Nuclear pore complex protein NUP107"/>
    <property type="match status" value="1"/>
</dbReference>
<dbReference type="FunFam" id="3.80.10.10:FF:000041">
    <property type="entry name" value="LRR receptor-like serine/threonine-protein kinase ERECTA"/>
    <property type="match status" value="1"/>
</dbReference>
<feature type="transmembrane region" description="Helical" evidence="24">
    <location>
        <begin position="614"/>
        <end position="635"/>
    </location>
</feature>
<dbReference type="OrthoDB" id="676979at2759"/>
<keyword evidence="5" id="KW-0964">Secreted</keyword>
<evidence type="ECO:0000256" key="20">
    <source>
        <dbReference type="ARBA" id="ARBA00023180"/>
    </source>
</evidence>
<feature type="signal peptide" evidence="25">
    <location>
        <begin position="1"/>
        <end position="17"/>
    </location>
</feature>
<dbReference type="GO" id="GO:0006952">
    <property type="term" value="P:defense response"/>
    <property type="evidence" value="ECO:0007669"/>
    <property type="project" value="UniProtKB-KW"/>
</dbReference>
<evidence type="ECO:0000256" key="8">
    <source>
        <dbReference type="ARBA" id="ARBA00022614"/>
    </source>
</evidence>
<evidence type="ECO:0000256" key="16">
    <source>
        <dbReference type="ARBA" id="ARBA00022840"/>
    </source>
</evidence>
<keyword evidence="9" id="KW-0808">Transferase</keyword>
<evidence type="ECO:0000256" key="23">
    <source>
        <dbReference type="ARBA" id="ARBA00048679"/>
    </source>
</evidence>
<dbReference type="PROSITE" id="PS51450">
    <property type="entry name" value="LRR"/>
    <property type="match status" value="1"/>
</dbReference>
<dbReference type="PROSITE" id="PS00109">
    <property type="entry name" value="PROTEIN_KINASE_TYR"/>
    <property type="match status" value="1"/>
</dbReference>
<dbReference type="Gene3D" id="3.30.200.20">
    <property type="entry name" value="Phosphorylase Kinase, domain 1"/>
    <property type="match status" value="1"/>
</dbReference>
<keyword evidence="15" id="KW-0611">Plant defense</keyword>
<keyword evidence="16" id="KW-0067">ATP-binding</keyword>
<dbReference type="SUPFAM" id="SSF52047">
    <property type="entry name" value="RNI-like"/>
    <property type="match status" value="1"/>
</dbReference>
<feature type="chain" id="PRO_5032414413" description="non-specific serine/threonine protein kinase" evidence="25">
    <location>
        <begin position="18"/>
        <end position="965"/>
    </location>
</feature>
<feature type="domain" description="Protein kinase" evidence="26">
    <location>
        <begin position="673"/>
        <end position="942"/>
    </location>
</feature>
<dbReference type="InterPro" id="IPR003591">
    <property type="entry name" value="Leu-rich_rpt_typical-subtyp"/>
</dbReference>
<dbReference type="GO" id="GO:0004674">
    <property type="term" value="F:protein serine/threonine kinase activity"/>
    <property type="evidence" value="ECO:0007669"/>
    <property type="project" value="UniProtKB-KW"/>
</dbReference>
<evidence type="ECO:0000256" key="21">
    <source>
        <dbReference type="ARBA" id="ARBA00038043"/>
    </source>
</evidence>
<sequence length="965" mass="106302">MVILYIFLCVSVKLCDSKVTRDDLSEANALLKWKSSLHSQSQVTLSSWNNGTNHCKTWKGIACDPISMSVSMINLTSLGLKGTLHSLNFSSFPHLQVLDASFNSFEGPVPREVGNLRDFRSLILESNQLSGSIPQEIGMLNNLQILNLSVNALSGRIPSSVGNLSKLQQLDLHSNNLNGSIPHQLGEISSLRIFRLWDNKLLGPIPSSIGNLTKLTRLSLYNNMLSGTIPHSIGNLVDLHLLNLGENNISGPIPSTIGNLTKLSYLSLYLNNLSGRIPLEMNNLTSLSYFLLFENAFTGHLPQHICLGGSLKGLVVHKNHFTGPIPSSLKNCSCLHRARLEQNQLVDNITNAFGVYPSLNYIDLSANKLYGHISSNWGKCGNLTSLVISNNNISGGIPPEIGEATNLQRLDLSSNNLSGEIPKDLGKLTLLIELYLSNNKFSGSVPTEIGLLKDLRRLNLAANDFSGSITPQIVEGLPNLLSLNLSKNAFQESIPSNIGKMSSLQVLDLSWNVLKGRIPETLGELTKLEVLNISRNNLTGIIPSSLKNMVSLTSVDISYNQLVGSLPENQIFCNITFDALRNNAGLNSNVSSLEFCKKVQNNPQYGHNSKEFKLWILFLTLGLLMLVVGILLIVYRNARKTKNQVGHIQDLFMIWNSEREIMYKHIIDATKAFDGKYLIGKGSQGCVYKAELPTGEVVAVKKLHSMSDGEISNLKAMTAEIQALTEIKHRNIVKLYGFCSNPRFSFLVYEFLEGGNLSIILKNQNQASKLDWMKRVNIVKGVANALSYMHHGCSLPIVHRDISSKNVVLDSEFKEVRVIDFGTTKFLMPDSNNITEFAGTFTYAAPEIAYTMKVDEKCDVYSFGVLTLEIIIGEHPGELISSLVGTSTAYNLPLKVVLDQRLPHPTKSTVEEVISIAKVAFACLSENPPSRPTMEQVSNELLMSISQLDDALSFHTITLGQLMKI</sequence>
<organism evidence="27 28">
    <name type="scientific">Senna tora</name>
    <dbReference type="NCBI Taxonomy" id="362788"/>
    <lineage>
        <taxon>Eukaryota</taxon>
        <taxon>Viridiplantae</taxon>
        <taxon>Streptophyta</taxon>
        <taxon>Embryophyta</taxon>
        <taxon>Tracheophyta</taxon>
        <taxon>Spermatophyta</taxon>
        <taxon>Magnoliopsida</taxon>
        <taxon>eudicotyledons</taxon>
        <taxon>Gunneridae</taxon>
        <taxon>Pentapetalae</taxon>
        <taxon>rosids</taxon>
        <taxon>fabids</taxon>
        <taxon>Fabales</taxon>
        <taxon>Fabaceae</taxon>
        <taxon>Caesalpinioideae</taxon>
        <taxon>Cassia clade</taxon>
        <taxon>Senna</taxon>
    </lineage>
</organism>
<keyword evidence="12" id="KW-0677">Repeat</keyword>
<evidence type="ECO:0000256" key="2">
    <source>
        <dbReference type="ARBA" id="ARBA00004191"/>
    </source>
</evidence>
<evidence type="ECO:0000259" key="26">
    <source>
        <dbReference type="PROSITE" id="PS50011"/>
    </source>
</evidence>
<evidence type="ECO:0000256" key="22">
    <source>
        <dbReference type="ARBA" id="ARBA00047899"/>
    </source>
</evidence>
<evidence type="ECO:0000256" key="6">
    <source>
        <dbReference type="ARBA" id="ARBA00022527"/>
    </source>
</evidence>
<gene>
    <name evidence="27" type="ORF">G2W53_029646</name>
</gene>
<keyword evidence="13" id="KW-0547">Nucleotide-binding</keyword>
<dbReference type="Gene3D" id="1.10.510.10">
    <property type="entry name" value="Transferase(Phosphotransferase) domain 1"/>
    <property type="match status" value="1"/>
</dbReference>
<keyword evidence="7" id="KW-0597">Phosphoprotein</keyword>
<dbReference type="Pfam" id="PF00069">
    <property type="entry name" value="Pkinase"/>
    <property type="match status" value="1"/>
</dbReference>
<evidence type="ECO:0000256" key="24">
    <source>
        <dbReference type="SAM" id="Phobius"/>
    </source>
</evidence>
<dbReference type="PRINTS" id="PR00019">
    <property type="entry name" value="LEURICHRPT"/>
</dbReference>
<dbReference type="FunFam" id="3.80.10.10:FF:000177">
    <property type="entry name" value="Leucine-rich repeat receptor-like serine/threonine-protein kinase At1g17230"/>
    <property type="match status" value="1"/>
</dbReference>
<dbReference type="InterPro" id="IPR051716">
    <property type="entry name" value="Plant_RL_S/T_kinase"/>
</dbReference>
<dbReference type="Pfam" id="PF13855">
    <property type="entry name" value="LRR_8"/>
    <property type="match status" value="3"/>
</dbReference>
<dbReference type="InterPro" id="IPR055414">
    <property type="entry name" value="LRR_R13L4/SHOC2-like"/>
</dbReference>
<evidence type="ECO:0000256" key="3">
    <source>
        <dbReference type="ARBA" id="ARBA00004479"/>
    </source>
</evidence>
<keyword evidence="10 24" id="KW-0812">Transmembrane</keyword>
<keyword evidence="19 27" id="KW-0675">Receptor</keyword>
<dbReference type="InterPro" id="IPR008266">
    <property type="entry name" value="Tyr_kinase_AS"/>
</dbReference>
<dbReference type="InterPro" id="IPR000719">
    <property type="entry name" value="Prot_kinase_dom"/>
</dbReference>
<evidence type="ECO:0000256" key="15">
    <source>
        <dbReference type="ARBA" id="ARBA00022821"/>
    </source>
</evidence>
<reference evidence="27" key="1">
    <citation type="submission" date="2020-09" db="EMBL/GenBank/DDBJ databases">
        <title>Genome-Enabled Discovery of Anthraquinone Biosynthesis in Senna tora.</title>
        <authorList>
            <person name="Kang S.-H."/>
            <person name="Pandey R.P."/>
            <person name="Lee C.-M."/>
            <person name="Sim J.-S."/>
            <person name="Jeong J.-T."/>
            <person name="Choi B.-S."/>
            <person name="Jung M."/>
            <person name="Ginzburg D."/>
            <person name="Zhao K."/>
            <person name="Won S.Y."/>
            <person name="Oh T.-J."/>
            <person name="Yu Y."/>
            <person name="Kim N.-H."/>
            <person name="Lee O.R."/>
            <person name="Lee T.-H."/>
            <person name="Bashyal P."/>
            <person name="Kim T.-S."/>
            <person name="Lee W.-H."/>
            <person name="Kawkins C."/>
            <person name="Kim C.-K."/>
            <person name="Kim J.S."/>
            <person name="Ahn B.O."/>
            <person name="Rhee S.Y."/>
            <person name="Sohng J.K."/>
        </authorList>
    </citation>
    <scope>NUCLEOTIDE SEQUENCE</scope>
    <source>
        <tissue evidence="27">Leaf</tissue>
    </source>
</reference>
<evidence type="ECO:0000256" key="7">
    <source>
        <dbReference type="ARBA" id="ARBA00022553"/>
    </source>
</evidence>
<evidence type="ECO:0000256" key="13">
    <source>
        <dbReference type="ARBA" id="ARBA00022741"/>
    </source>
</evidence>
<accession>A0A834WAW7</accession>
<dbReference type="InterPro" id="IPR032675">
    <property type="entry name" value="LRR_dom_sf"/>
</dbReference>
<dbReference type="InterPro" id="IPR013210">
    <property type="entry name" value="LRR_N_plant-typ"/>
</dbReference>
<dbReference type="Proteomes" id="UP000634136">
    <property type="component" value="Unassembled WGS sequence"/>
</dbReference>
<evidence type="ECO:0000313" key="27">
    <source>
        <dbReference type="EMBL" id="KAF7815677.1"/>
    </source>
</evidence>
<keyword evidence="6" id="KW-0723">Serine/threonine-protein kinase</keyword>
<evidence type="ECO:0000256" key="19">
    <source>
        <dbReference type="ARBA" id="ARBA00023170"/>
    </source>
</evidence>
<comment type="catalytic activity">
    <reaction evidence="22">
        <text>L-threonyl-[protein] + ATP = O-phospho-L-threonyl-[protein] + ADP + H(+)</text>
        <dbReference type="Rhea" id="RHEA:46608"/>
        <dbReference type="Rhea" id="RHEA-COMP:11060"/>
        <dbReference type="Rhea" id="RHEA-COMP:11605"/>
        <dbReference type="ChEBI" id="CHEBI:15378"/>
        <dbReference type="ChEBI" id="CHEBI:30013"/>
        <dbReference type="ChEBI" id="CHEBI:30616"/>
        <dbReference type="ChEBI" id="CHEBI:61977"/>
        <dbReference type="ChEBI" id="CHEBI:456216"/>
        <dbReference type="EC" id="2.7.11.1"/>
    </reaction>
</comment>
<evidence type="ECO:0000313" key="28">
    <source>
        <dbReference type="Proteomes" id="UP000634136"/>
    </source>
</evidence>
<dbReference type="SMART" id="SM00369">
    <property type="entry name" value="LRR_TYP"/>
    <property type="match status" value="8"/>
</dbReference>
<comment type="similarity">
    <text evidence="21">Belongs to the polygalacturonase-inhibiting protein family.</text>
</comment>
<dbReference type="GO" id="GO:0005524">
    <property type="term" value="F:ATP binding"/>
    <property type="evidence" value="ECO:0007669"/>
    <property type="project" value="UniProtKB-KW"/>
</dbReference>
<protein>
    <recommendedName>
        <fullName evidence="4">non-specific serine/threonine protein kinase</fullName>
        <ecNumber evidence="4">2.7.11.1</ecNumber>
    </recommendedName>
</protein>
<evidence type="ECO:0000256" key="4">
    <source>
        <dbReference type="ARBA" id="ARBA00012513"/>
    </source>
</evidence>
<keyword evidence="28" id="KW-1185">Reference proteome</keyword>
<evidence type="ECO:0000256" key="10">
    <source>
        <dbReference type="ARBA" id="ARBA00022692"/>
    </source>
</evidence>
<evidence type="ECO:0000256" key="9">
    <source>
        <dbReference type="ARBA" id="ARBA00022679"/>
    </source>
</evidence>
<comment type="caution">
    <text evidence="27">The sequence shown here is derived from an EMBL/GenBank/DDBJ whole genome shotgun (WGS) entry which is preliminary data.</text>
</comment>
<proteinExistence type="inferred from homology"/>
<dbReference type="FunFam" id="3.30.200.20:FF:000309">
    <property type="entry name" value="Leucine-rich repeat receptor protein kinase MSP1"/>
    <property type="match status" value="1"/>
</dbReference>
<dbReference type="Pfam" id="PF00560">
    <property type="entry name" value="LRR_1"/>
    <property type="match status" value="1"/>
</dbReference>
<evidence type="ECO:0000256" key="5">
    <source>
        <dbReference type="ARBA" id="ARBA00022512"/>
    </source>
</evidence>
<comment type="subcellular location">
    <subcellularLocation>
        <location evidence="1">Membrane</location>
        <topology evidence="1">Peripheral membrane protein</topology>
    </subcellularLocation>
    <subcellularLocation>
        <location evidence="3">Membrane</location>
        <topology evidence="3">Single-pass type I membrane protein</topology>
    </subcellularLocation>
    <subcellularLocation>
        <location evidence="2">Secreted</location>
        <location evidence="2">Cell wall</location>
    </subcellularLocation>
</comment>
<evidence type="ECO:0000256" key="14">
    <source>
        <dbReference type="ARBA" id="ARBA00022777"/>
    </source>
</evidence>
<evidence type="ECO:0000256" key="11">
    <source>
        <dbReference type="ARBA" id="ARBA00022729"/>
    </source>
</evidence>
<dbReference type="PROSITE" id="PS50011">
    <property type="entry name" value="PROTEIN_KINASE_DOM"/>
    <property type="match status" value="1"/>
</dbReference>
<dbReference type="EMBL" id="JAAIUW010000009">
    <property type="protein sequence ID" value="KAF7815677.1"/>
    <property type="molecule type" value="Genomic_DNA"/>
</dbReference>
<dbReference type="Gene3D" id="3.80.10.10">
    <property type="entry name" value="Ribonuclease Inhibitor"/>
    <property type="match status" value="3"/>
</dbReference>